<evidence type="ECO:0000313" key="1">
    <source>
        <dbReference type="EMBL" id="CDW20859.1"/>
    </source>
</evidence>
<dbReference type="EMBL" id="HACA01003498">
    <property type="protein sequence ID" value="CDW20859.1"/>
    <property type="molecule type" value="Transcribed_RNA"/>
</dbReference>
<dbReference type="AlphaFoldDB" id="A0A0K2T474"/>
<organism evidence="1">
    <name type="scientific">Lepeophtheirus salmonis</name>
    <name type="common">Salmon louse</name>
    <name type="synonym">Caligus salmonis</name>
    <dbReference type="NCBI Taxonomy" id="72036"/>
    <lineage>
        <taxon>Eukaryota</taxon>
        <taxon>Metazoa</taxon>
        <taxon>Ecdysozoa</taxon>
        <taxon>Arthropoda</taxon>
        <taxon>Crustacea</taxon>
        <taxon>Multicrustacea</taxon>
        <taxon>Hexanauplia</taxon>
        <taxon>Copepoda</taxon>
        <taxon>Siphonostomatoida</taxon>
        <taxon>Caligidae</taxon>
        <taxon>Lepeophtheirus</taxon>
    </lineage>
</organism>
<proteinExistence type="predicted"/>
<name>A0A0K2T474_LEPSM</name>
<accession>A0A0K2T474</accession>
<reference evidence="1" key="1">
    <citation type="submission" date="2014-05" db="EMBL/GenBank/DDBJ databases">
        <authorList>
            <person name="Chronopoulou M."/>
        </authorList>
    </citation>
    <scope>NUCLEOTIDE SEQUENCE</scope>
    <source>
        <tissue evidence="1">Whole organism</tissue>
    </source>
</reference>
<protein>
    <submittedName>
        <fullName evidence="1">Uncharacterized protein</fullName>
    </submittedName>
</protein>
<sequence>MGYRLNIFFCQEVHRIFCCMIPSVIHMKYPASFL</sequence>